<feature type="domain" description="DUF5753" evidence="1">
    <location>
        <begin position="127"/>
        <end position="306"/>
    </location>
</feature>
<dbReference type="Pfam" id="PF13560">
    <property type="entry name" value="HTH_31"/>
    <property type="match status" value="1"/>
</dbReference>
<reference evidence="2 3" key="1">
    <citation type="journal article" date="2019" name="Int. J. Syst. Evol. Microbiol.">
        <title>The Global Catalogue of Microorganisms (GCM) 10K type strain sequencing project: providing services to taxonomists for standard genome sequencing and annotation.</title>
        <authorList>
            <consortium name="The Broad Institute Genomics Platform"/>
            <consortium name="The Broad Institute Genome Sequencing Center for Infectious Disease"/>
            <person name="Wu L."/>
            <person name="Ma J."/>
        </authorList>
    </citation>
    <scope>NUCLEOTIDE SEQUENCE [LARGE SCALE GENOMIC DNA]</scope>
    <source>
        <strain evidence="2 3">JCM 13581</strain>
    </source>
</reference>
<protein>
    <submittedName>
        <fullName evidence="2">Helix-turn-helix transcriptional regulator</fullName>
    </submittedName>
</protein>
<dbReference type="CDD" id="cd00093">
    <property type="entry name" value="HTH_XRE"/>
    <property type="match status" value="1"/>
</dbReference>
<dbReference type="SUPFAM" id="SSF47413">
    <property type="entry name" value="lambda repressor-like DNA-binding domains"/>
    <property type="match status" value="1"/>
</dbReference>
<evidence type="ECO:0000313" key="2">
    <source>
        <dbReference type="EMBL" id="GAA1916878.1"/>
    </source>
</evidence>
<gene>
    <name evidence="2" type="ORF">GCM10009716_27540</name>
</gene>
<keyword evidence="3" id="KW-1185">Reference proteome</keyword>
<dbReference type="InterPro" id="IPR010982">
    <property type="entry name" value="Lambda_DNA-bd_dom_sf"/>
</dbReference>
<dbReference type="InterPro" id="IPR043917">
    <property type="entry name" value="DUF5753"/>
</dbReference>
<dbReference type="EMBL" id="BAAAMJ010000029">
    <property type="protein sequence ID" value="GAA1916878.1"/>
    <property type="molecule type" value="Genomic_DNA"/>
</dbReference>
<proteinExistence type="predicted"/>
<name>A0ABN2PC40_9ACTN</name>
<accession>A0ABN2PC40</accession>
<evidence type="ECO:0000313" key="3">
    <source>
        <dbReference type="Proteomes" id="UP001501303"/>
    </source>
</evidence>
<dbReference type="InterPro" id="IPR001387">
    <property type="entry name" value="Cro/C1-type_HTH"/>
</dbReference>
<dbReference type="Gene3D" id="1.10.260.40">
    <property type="entry name" value="lambda repressor-like DNA-binding domains"/>
    <property type="match status" value="1"/>
</dbReference>
<comment type="caution">
    <text evidence="2">The sequence shown here is derived from an EMBL/GenBank/DDBJ whole genome shotgun (WGS) entry which is preliminary data.</text>
</comment>
<dbReference type="Proteomes" id="UP001501303">
    <property type="component" value="Unassembled WGS sequence"/>
</dbReference>
<organism evidence="2 3">
    <name type="scientific">Streptomyces sodiiphilus</name>
    <dbReference type="NCBI Taxonomy" id="226217"/>
    <lineage>
        <taxon>Bacteria</taxon>
        <taxon>Bacillati</taxon>
        <taxon>Actinomycetota</taxon>
        <taxon>Actinomycetes</taxon>
        <taxon>Kitasatosporales</taxon>
        <taxon>Streptomycetaceae</taxon>
        <taxon>Streptomyces</taxon>
    </lineage>
</organism>
<evidence type="ECO:0000259" key="1">
    <source>
        <dbReference type="Pfam" id="PF19054"/>
    </source>
</evidence>
<dbReference type="Pfam" id="PF19054">
    <property type="entry name" value="DUF5753"/>
    <property type="match status" value="1"/>
</dbReference>
<sequence>MRVLNPLEGLDMVSAQSGRTSAVRDLLSDPRGGPTVLRIVLGTHLRRLREGCNISREAAGEAIRASHAKISRLELGRVGAKERDISDLLTLYGVVDPERREMFLALARQAGTPGWWHKYSDVLPQWFETLIGLEEAAAVIRTYEVQFIPGLLQTPDYARACVRLGHPRESDRQIDRRVELRMERQKLLYRPNAPKLWAVVDEAALRRPLGGPEAMRAQIKHLREVAELPNITLQIAPFSIGGLAAAGGPVTILRFLEPDLPDIVYLEQLNSALYLDKREDVEDYLAVMDSLCATAEPHGRTPDVLDNLRFLDGLKRSS</sequence>